<accession>A0A3G6RPW2</accession>
<organism evidence="4 5">
    <name type="scientific">Chryseobacterium lactis</name>
    <dbReference type="NCBI Taxonomy" id="1241981"/>
    <lineage>
        <taxon>Bacteria</taxon>
        <taxon>Pseudomonadati</taxon>
        <taxon>Bacteroidota</taxon>
        <taxon>Flavobacteriia</taxon>
        <taxon>Flavobacteriales</taxon>
        <taxon>Weeksellaceae</taxon>
        <taxon>Chryseobacterium group</taxon>
        <taxon>Chryseobacterium</taxon>
    </lineage>
</organism>
<sequence>MVKTKKIFLLAAVLSVQLSFAQFAKIVDKDGYVNIRENADAKSKIIGRINSDEIVYIFEPDEADKEWLNVDTKGKTGGYIHNSRVKYIESYDAVPSTEKSGNKIIFKSGDIKVDILSEKFNYKENKKHFSSSHMGDQQQEDQYKGQQIWGTDGTVPQTHYKSITVQMNGKTLQIPAKEIENLFNIDNEATHCYFDKINDTLYIEMNNSDGAGAYVGLFIIEKGKYKGKMLTLPF</sequence>
<dbReference type="EMBL" id="PPEH01000002">
    <property type="protein sequence ID" value="PNW14818.1"/>
    <property type="molecule type" value="Genomic_DNA"/>
</dbReference>
<feature type="signal peptide" evidence="1">
    <location>
        <begin position="1"/>
        <end position="24"/>
    </location>
</feature>
<gene>
    <name evidence="4" type="ORF">C1637_07630</name>
    <name evidence="3" type="ORF">EG342_23600</name>
</gene>
<dbReference type="Pfam" id="PF08239">
    <property type="entry name" value="SH3_3"/>
    <property type="match status" value="1"/>
</dbReference>
<dbReference type="KEGG" id="clac:EG342_23600"/>
<feature type="domain" description="SH3b" evidence="2">
    <location>
        <begin position="32"/>
        <end position="85"/>
    </location>
</feature>
<protein>
    <submittedName>
        <fullName evidence="3">SH3 domain-containing protein</fullName>
    </submittedName>
</protein>
<name>A0A3G6RPW2_CHRLC</name>
<keyword evidence="1" id="KW-0732">Signal</keyword>
<dbReference type="Proteomes" id="UP000279972">
    <property type="component" value="Chromosome"/>
</dbReference>
<dbReference type="InterPro" id="IPR003646">
    <property type="entry name" value="SH3-like_bac-type"/>
</dbReference>
<evidence type="ECO:0000313" key="4">
    <source>
        <dbReference type="EMBL" id="PNW14818.1"/>
    </source>
</evidence>
<feature type="chain" id="PRO_5044593970" evidence="1">
    <location>
        <begin position="25"/>
        <end position="234"/>
    </location>
</feature>
<evidence type="ECO:0000313" key="3">
    <source>
        <dbReference type="EMBL" id="AZA84698.1"/>
    </source>
</evidence>
<dbReference type="Gene3D" id="2.30.30.40">
    <property type="entry name" value="SH3 Domains"/>
    <property type="match status" value="1"/>
</dbReference>
<dbReference type="AlphaFoldDB" id="A0A3G6RPW2"/>
<dbReference type="OrthoDB" id="7054664at2"/>
<evidence type="ECO:0000313" key="6">
    <source>
        <dbReference type="Proteomes" id="UP000279972"/>
    </source>
</evidence>
<keyword evidence="6" id="KW-1185">Reference proteome</keyword>
<evidence type="ECO:0000313" key="5">
    <source>
        <dbReference type="Proteomes" id="UP000236262"/>
    </source>
</evidence>
<proteinExistence type="predicted"/>
<reference evidence="3 6" key="2">
    <citation type="submission" date="2018-11" db="EMBL/GenBank/DDBJ databases">
        <title>Proposal to divide the Flavobacteriaceae and reorganize its genera based on Amino Acid Identity values calculated from whole genome sequences.</title>
        <authorList>
            <person name="Nicholson A.C."/>
            <person name="Gulvik C.A."/>
            <person name="Whitney A.M."/>
            <person name="Humrighouse B.W."/>
            <person name="Bell M."/>
            <person name="Holmes B."/>
            <person name="Steigerwalt A.G."/>
            <person name="Villarma A."/>
            <person name="Sheth M."/>
            <person name="Batra D."/>
            <person name="Pryor J."/>
            <person name="Bernardet J.-F."/>
            <person name="Hugo C."/>
            <person name="Kampfer P."/>
            <person name="Newman J."/>
            <person name="McQuiston J.R."/>
        </authorList>
    </citation>
    <scope>NUCLEOTIDE SEQUENCE [LARGE SCALE GENOMIC DNA]</scope>
    <source>
        <strain evidence="3 6">KC_1864</strain>
    </source>
</reference>
<dbReference type="EMBL" id="CP033924">
    <property type="protein sequence ID" value="AZA84698.1"/>
    <property type="molecule type" value="Genomic_DNA"/>
</dbReference>
<reference evidence="4 5" key="1">
    <citation type="submission" date="2018-01" db="EMBL/GenBank/DDBJ databases">
        <title>Draft genome sequences of Chryseobacterium lactis NCTC11390, Chryseobacterium oncorhynchi 701B-08, and Chryseobacterium viscerum 687B-08.</title>
        <authorList>
            <person name="Jeong J.-J."/>
            <person name="Lee Y.J."/>
            <person name="Park B."/>
            <person name="Choi I.-G."/>
            <person name="Kim K.D."/>
        </authorList>
    </citation>
    <scope>NUCLEOTIDE SEQUENCE [LARGE SCALE GENOMIC DNA]</scope>
    <source>
        <strain evidence="4 5">NCTC11390</strain>
    </source>
</reference>
<dbReference type="Proteomes" id="UP000236262">
    <property type="component" value="Unassembled WGS sequence"/>
</dbReference>
<evidence type="ECO:0000259" key="2">
    <source>
        <dbReference type="Pfam" id="PF08239"/>
    </source>
</evidence>
<evidence type="ECO:0000256" key="1">
    <source>
        <dbReference type="SAM" id="SignalP"/>
    </source>
</evidence>